<dbReference type="Pfam" id="PF02953">
    <property type="entry name" value="zf-Tim10_DDP"/>
    <property type="match status" value="1"/>
</dbReference>
<reference evidence="3" key="1">
    <citation type="journal article" date="2016" name="Mol. Biol. Evol.">
        <title>Novel hydrogenosomes in the microaerophilic jakobid Stygiella incarcerata.</title>
        <authorList>
            <person name="Leger M.M."/>
            <person name="Eme L."/>
            <person name="Hug L.A."/>
            <person name="Roger A.J."/>
        </authorList>
    </citation>
    <scope>NUCLEOTIDE SEQUENCE</scope>
</reference>
<gene>
    <name evidence="3" type="primary">TIM8</name>
</gene>
<feature type="domain" description="Tim10-like" evidence="2">
    <location>
        <begin position="9"/>
        <end position="69"/>
    </location>
</feature>
<comment type="function">
    <text evidence="1">Mitochondrial intermembrane chaperone that participates in the import and insertion of some multi-pass transmembrane proteins into the mitochondrial inner membrane. Also required for the transfer of beta-barrel precursors from the TOM complex to the sorting and assembly machinery (SAM complex) of the outer membrane. Acts as a chaperone-like protein that protects the hydrophobic precursors from aggregation and guide them through the mitochondrial intermembrane space.</text>
</comment>
<name>A0A192ZJ89_9EUKA</name>
<evidence type="ECO:0000259" key="2">
    <source>
        <dbReference type="Pfam" id="PF02953"/>
    </source>
</evidence>
<comment type="similarity">
    <text evidence="1">Belongs to the small Tim family.</text>
</comment>
<dbReference type="Gene3D" id="1.10.287.810">
    <property type="entry name" value="Mitochondrial import inner membrane translocase subunit tim13 like domains"/>
    <property type="match status" value="1"/>
</dbReference>
<dbReference type="GO" id="GO:0005743">
    <property type="term" value="C:mitochondrial inner membrane"/>
    <property type="evidence" value="ECO:0007669"/>
    <property type="project" value="UniProtKB-SubCell"/>
</dbReference>
<keyword evidence="1" id="KW-0653">Protein transport</keyword>
<accession>A0A192ZJ89</accession>
<evidence type="ECO:0000256" key="1">
    <source>
        <dbReference type="RuleBase" id="RU367043"/>
    </source>
</evidence>
<keyword evidence="1" id="KW-1015">Disulfide bond</keyword>
<dbReference type="SUPFAM" id="SSF144122">
    <property type="entry name" value="Tim10-like"/>
    <property type="match status" value="1"/>
</dbReference>
<dbReference type="InterPro" id="IPR004217">
    <property type="entry name" value="Tim10-like"/>
</dbReference>
<comment type="subcellular location">
    <subcellularLocation>
        <location evidence="1">Mitochondrion inner membrane</location>
        <topology evidence="1">Peripheral membrane protein</topology>
        <orientation evidence="1">Intermembrane side</orientation>
    </subcellularLocation>
</comment>
<dbReference type="AlphaFoldDB" id="A0A192ZJ89"/>
<dbReference type="GO" id="GO:0015031">
    <property type="term" value="P:protein transport"/>
    <property type="evidence" value="ECO:0007669"/>
    <property type="project" value="UniProtKB-KW"/>
</dbReference>
<keyword evidence="1" id="KW-0813">Transport</keyword>
<keyword evidence="1" id="KW-0143">Chaperone</keyword>
<organism evidence="3">
    <name type="scientific">Stygiella incarcerata</name>
    <dbReference type="NCBI Taxonomy" id="1712417"/>
    <lineage>
        <taxon>Eukaryota</taxon>
        <taxon>Discoba</taxon>
        <taxon>Jakobida</taxon>
        <taxon>Andalucina</taxon>
        <taxon>Stygiellidae</taxon>
        <taxon>Stygiella</taxon>
    </lineage>
</organism>
<evidence type="ECO:0000313" key="3">
    <source>
        <dbReference type="EMBL" id="ANM86776.1"/>
    </source>
</evidence>
<keyword evidence="1" id="KW-0999">Mitochondrion inner membrane</keyword>
<keyword evidence="1" id="KW-0811">Translocation</keyword>
<comment type="subunit">
    <text evidence="1">Heterohexamer.</text>
</comment>
<proteinExistence type="evidence at transcript level"/>
<comment type="domain">
    <text evidence="1">The twin CX3C motif contains 4 conserved Cys residues that form 2 disulfide bonds in the mitochondrial intermembrane space.</text>
</comment>
<sequence length="76" mass="8908">MSDRDMERFIHKENQRHQIQQVISRLTDKCFAKCVKRPGAKLSSSETQCVQNCVERFLDASVFIMKLMSEDEAKEK</sequence>
<protein>
    <recommendedName>
        <fullName evidence="1">Mitochondrial import inner membrane translocase subunit</fullName>
    </recommendedName>
</protein>
<keyword evidence="1" id="KW-0496">Mitochondrion</keyword>
<keyword evidence="1" id="KW-0472">Membrane</keyword>
<dbReference type="InterPro" id="IPR035427">
    <property type="entry name" value="Tim10-like_dom_sf"/>
</dbReference>
<dbReference type="EMBL" id="KT984556">
    <property type="protein sequence ID" value="ANM86776.1"/>
    <property type="molecule type" value="mRNA"/>
</dbReference>